<keyword evidence="4" id="KW-1001">Plastid inner membrane</keyword>
<evidence type="ECO:0000256" key="5">
    <source>
        <dbReference type="ARBA" id="ARBA00022989"/>
    </source>
</evidence>
<comment type="caution">
    <text evidence="7">Lacks conserved residue(s) required for the propagation of feature annotation.</text>
</comment>
<accession>A0A1D1Y598</accession>
<dbReference type="PANTHER" id="PTHR33510">
    <property type="entry name" value="PROTEIN TIC 20-II, CHLOROPLASTIC"/>
    <property type="match status" value="1"/>
</dbReference>
<keyword evidence="3 7" id="KW-0812">Transmembrane</keyword>
<evidence type="ECO:0000313" key="8">
    <source>
        <dbReference type="EMBL" id="JAT49830.1"/>
    </source>
</evidence>
<keyword evidence="6 7" id="KW-0472">Membrane</keyword>
<evidence type="ECO:0000256" key="7">
    <source>
        <dbReference type="RuleBase" id="RU367003"/>
    </source>
</evidence>
<comment type="subcellular location">
    <subcellularLocation>
        <location evidence="1">Plastid</location>
        <location evidence="1">Chloroplast inner membrane</location>
        <topology evidence="1">Multi-pass membrane protein</topology>
    </subcellularLocation>
    <subcellularLocation>
        <location evidence="7">Plastid</location>
        <location evidence="7">Chloroplast membrane</location>
        <topology evidence="7">Multi-pass membrane protein</topology>
    </subcellularLocation>
</comment>
<keyword evidence="5 7" id="KW-1133">Transmembrane helix</keyword>
<dbReference type="PANTHER" id="PTHR33510:SF9">
    <property type="entry name" value="HIT-TYPE ZINC FINGER FAMILY PROTEIN-RELATED"/>
    <property type="match status" value="1"/>
</dbReference>
<comment type="similarity">
    <text evidence="2 7">Belongs to the Tic20 family.</text>
</comment>
<feature type="transmembrane region" description="Helical" evidence="7">
    <location>
        <begin position="187"/>
        <end position="206"/>
    </location>
</feature>
<organism evidence="8">
    <name type="scientific">Anthurium amnicola</name>
    <dbReference type="NCBI Taxonomy" id="1678845"/>
    <lineage>
        <taxon>Eukaryota</taxon>
        <taxon>Viridiplantae</taxon>
        <taxon>Streptophyta</taxon>
        <taxon>Embryophyta</taxon>
        <taxon>Tracheophyta</taxon>
        <taxon>Spermatophyta</taxon>
        <taxon>Magnoliopsida</taxon>
        <taxon>Liliopsida</taxon>
        <taxon>Araceae</taxon>
        <taxon>Pothoideae</taxon>
        <taxon>Potheae</taxon>
        <taxon>Anthurium</taxon>
    </lineage>
</organism>
<dbReference type="AlphaFoldDB" id="A0A1D1Y598"/>
<evidence type="ECO:0000256" key="1">
    <source>
        <dbReference type="ARBA" id="ARBA00004478"/>
    </source>
</evidence>
<gene>
    <name evidence="8" type="primary">TIC20-I_0</name>
    <name evidence="8" type="ORF">g.122261</name>
</gene>
<keyword evidence="7" id="KW-0934">Plastid</keyword>
<comment type="function">
    <text evidence="7">Involved in protein precursor import into chloroplasts.</text>
</comment>
<name>A0A1D1Y598_9ARAE</name>
<reference evidence="8" key="1">
    <citation type="submission" date="2015-07" db="EMBL/GenBank/DDBJ databases">
        <title>Transcriptome Assembly of Anthurium amnicola.</title>
        <authorList>
            <person name="Suzuki J."/>
        </authorList>
    </citation>
    <scope>NUCLEOTIDE SEQUENCE</scope>
</reference>
<dbReference type="Pfam" id="PF16166">
    <property type="entry name" value="TIC20"/>
    <property type="match status" value="1"/>
</dbReference>
<sequence length="263" mass="30061">MSISSCGMASGTAYVAITPGVHRSVRNPLLNARPFRTSSLAFPRATMPDLRLKLRGEPSCRIHPISASLRRGDHGGFSFACPQIQRGVRKLDRSLAVPRASKDASVGVDSAKPLWWWRTMACLPYFLPLHETWNYGETAYFLHPYLDRFEFLTNPVLDVPSWFSILYFFTAYLWLVRRKELPHFVRFHIMMGMLLENALQIVWTVSRWMPLSVFGVKVGVYFWTAISFAMFFCILECMRCALVGKYAAIPCISDAAYMQIPRS</sequence>
<feature type="transmembrane region" description="Helical" evidence="7">
    <location>
        <begin position="218"/>
        <end position="235"/>
    </location>
</feature>
<proteinExistence type="inferred from homology"/>
<keyword evidence="7" id="KW-0150">Chloroplast</keyword>
<dbReference type="EMBL" id="GDJX01018106">
    <property type="protein sequence ID" value="JAT49830.1"/>
    <property type="molecule type" value="Transcribed_RNA"/>
</dbReference>
<evidence type="ECO:0000256" key="2">
    <source>
        <dbReference type="ARBA" id="ARBA00009596"/>
    </source>
</evidence>
<evidence type="ECO:0000256" key="4">
    <source>
        <dbReference type="ARBA" id="ARBA00022780"/>
    </source>
</evidence>
<protein>
    <recommendedName>
        <fullName evidence="7">Protein TIC 20</fullName>
    </recommendedName>
</protein>
<dbReference type="InterPro" id="IPR005691">
    <property type="entry name" value="Tic20"/>
</dbReference>
<evidence type="ECO:0000256" key="6">
    <source>
        <dbReference type="ARBA" id="ARBA00023136"/>
    </source>
</evidence>
<feature type="transmembrane region" description="Helical" evidence="7">
    <location>
        <begin position="159"/>
        <end position="175"/>
    </location>
</feature>
<evidence type="ECO:0000256" key="3">
    <source>
        <dbReference type="ARBA" id="ARBA00022692"/>
    </source>
</evidence>
<dbReference type="GO" id="GO:0009706">
    <property type="term" value="C:chloroplast inner membrane"/>
    <property type="evidence" value="ECO:0007669"/>
    <property type="project" value="UniProtKB-SubCell"/>
</dbReference>